<dbReference type="PANTHER" id="PTHR43846">
    <property type="entry name" value="UPF0176 PROTEIN YCEA"/>
    <property type="match status" value="1"/>
</dbReference>
<reference evidence="7" key="1">
    <citation type="journal article" date="2020" name="Fungal Divers.">
        <title>Resolving the Mortierellaceae phylogeny through synthesis of multi-gene phylogenetics and phylogenomics.</title>
        <authorList>
            <person name="Vandepol N."/>
            <person name="Liber J."/>
            <person name="Desiro A."/>
            <person name="Na H."/>
            <person name="Kennedy M."/>
            <person name="Barry K."/>
            <person name="Grigoriev I.V."/>
            <person name="Miller A.N."/>
            <person name="O'Donnell K."/>
            <person name="Stajich J.E."/>
            <person name="Bonito G."/>
        </authorList>
    </citation>
    <scope>NUCLEOTIDE SEQUENCE</scope>
    <source>
        <strain evidence="7">NVP1</strain>
    </source>
</reference>
<evidence type="ECO:0000256" key="1">
    <source>
        <dbReference type="ARBA" id="ARBA00002307"/>
    </source>
</evidence>
<dbReference type="Gene3D" id="3.40.250.10">
    <property type="entry name" value="Rhodanese-like domain"/>
    <property type="match status" value="1"/>
</dbReference>
<evidence type="ECO:0000313" key="7">
    <source>
        <dbReference type="EMBL" id="KAF9327798.1"/>
    </source>
</evidence>
<dbReference type="Gene3D" id="3.30.70.100">
    <property type="match status" value="1"/>
</dbReference>
<dbReference type="PROSITE" id="PS50206">
    <property type="entry name" value="RHODANESE_3"/>
    <property type="match status" value="1"/>
</dbReference>
<sequence>MFSSTRHTLLNTACRLIPTSTRTQSAQLLKLLNATPIHISLHLTRSSVPLISKAAFSSSHSFFNSSLAPTSDRHSSVCPDGTAHVTTPNVIGLAKVTAKLMRDHVQRAPHPPSKDYITLSFYQFRPIDADDLVKIQYYFLNDLREMDVVGRIYVSAEGINAQISCPKHRVEEFKKYYSTQWPIFDKIRFNPAMSEGKAFKKLHVRIKGQLVADGIDNSTFDLYNEPTYLTPEEWHDELSSLSNPPILIDMRNHYESSIGHFENSIRPDVTTFKENIDAMLDICKGKEDQDIYMYCTGGIRCTRSGALLKSNGFKSVKMLQGGVTAYGRYIQDQTAAAETAKTATSSKKVTSIYKGKNFTFDKRLGEPITDEVLAKCHICGTACDTYCNCSNMTCNLLMISCPSCLAKHEGTCGSGSCVDMVRAMINKQKEIEKLYPGMKARPGVKPMHEHRLRVRPTVVFNLRKKRAEAKFSSILSLGMPLDNFAMPTISRVQQTNVLAICHADEASKGATCYWKAECGGIPDILKDNCVTMPTGFSGSRTCGQRRQAGISEDVSSFVKEMKQHSSKHDDASHPTSEETKDVKIDATLTITSNDSKKNTWCGFVSDGALFLRGDGWADMDIRESVVAALDLAEEQLGCTSVHLCLEKSNPNLAKLVRTLMYAGFEMVYPDVLGNADPKYLVLGMEV</sequence>
<proteinExistence type="inferred from homology"/>
<evidence type="ECO:0000313" key="8">
    <source>
        <dbReference type="Proteomes" id="UP000696485"/>
    </source>
</evidence>
<dbReference type="Gene3D" id="3.40.630.60">
    <property type="match status" value="1"/>
</dbReference>
<feature type="region of interest" description="Disordered" evidence="5">
    <location>
        <begin position="561"/>
        <end position="580"/>
    </location>
</feature>
<dbReference type="GO" id="GO:0008073">
    <property type="term" value="F:ornithine decarboxylase inhibitor activity"/>
    <property type="evidence" value="ECO:0007669"/>
    <property type="project" value="InterPro"/>
</dbReference>
<dbReference type="InterPro" id="IPR038581">
    <property type="entry name" value="ODC_AZ_sf"/>
</dbReference>
<dbReference type="InterPro" id="IPR016181">
    <property type="entry name" value="Acyl_CoA_acyltransferase"/>
</dbReference>
<evidence type="ECO:0000256" key="4">
    <source>
        <dbReference type="ARBA" id="ARBA00022758"/>
    </source>
</evidence>
<comment type="subunit">
    <text evidence="3">Interacts with ODC and thereby sterically blocks ODC homodimerization.</text>
</comment>
<comment type="caution">
    <text evidence="7">The sequence shown here is derived from an EMBL/GenBank/DDBJ whole genome shotgun (WGS) entry which is preliminary data.</text>
</comment>
<dbReference type="Pfam" id="PF00581">
    <property type="entry name" value="Rhodanese"/>
    <property type="match status" value="1"/>
</dbReference>
<dbReference type="AlphaFoldDB" id="A0A9P5SF72"/>
<dbReference type="SMART" id="SM00450">
    <property type="entry name" value="RHOD"/>
    <property type="match status" value="1"/>
</dbReference>
<dbReference type="SUPFAM" id="SSF55729">
    <property type="entry name" value="Acyl-CoA N-acyltransferases (Nat)"/>
    <property type="match status" value="1"/>
</dbReference>
<protein>
    <recommendedName>
        <fullName evidence="6">Rhodanese domain-containing protein</fullName>
    </recommendedName>
</protein>
<comment type="function">
    <text evidence="1">Ornithine decarboxylase (ODC) antizyme protein that negatively regulates ODC activity and intracellular polyamine biosynthesis in response to increased intracellular polyamine levels. Binds to ODC monomers, inhibiting the assembly of the functional ODC homodimer, and targets the monomers for ubiquitin-independent proteolytic destruction by the 26S proteasome.</text>
</comment>
<evidence type="ECO:0000259" key="6">
    <source>
        <dbReference type="PROSITE" id="PS50206"/>
    </source>
</evidence>
<dbReference type="InterPro" id="IPR002993">
    <property type="entry name" value="ODC_AZ"/>
</dbReference>
<dbReference type="Pfam" id="PF02100">
    <property type="entry name" value="ODC_AZ"/>
    <property type="match status" value="1"/>
</dbReference>
<dbReference type="NCBIfam" id="NF001133">
    <property type="entry name" value="PRK00142.1-1"/>
    <property type="match status" value="1"/>
</dbReference>
<name>A0A9P5SF72_9FUNG</name>
<dbReference type="PANTHER" id="PTHR43846:SF1">
    <property type="entry name" value="TRNA URIDINE(34) HYDROXYLASE"/>
    <property type="match status" value="1"/>
</dbReference>
<dbReference type="SUPFAM" id="SSF52821">
    <property type="entry name" value="Rhodanese/Cell cycle control phosphatase"/>
    <property type="match status" value="1"/>
</dbReference>
<evidence type="ECO:0000256" key="3">
    <source>
        <dbReference type="ARBA" id="ARBA00011486"/>
    </source>
</evidence>
<dbReference type="InterPro" id="IPR040503">
    <property type="entry name" value="TRHO_N"/>
</dbReference>
<comment type="similarity">
    <text evidence="2">Belongs to the ODC antizyme family.</text>
</comment>
<gene>
    <name evidence="7" type="ORF">BG006_008939</name>
</gene>
<dbReference type="Pfam" id="PF17773">
    <property type="entry name" value="UPF0176_N"/>
    <property type="match status" value="1"/>
</dbReference>
<organism evidence="7 8">
    <name type="scientific">Podila minutissima</name>
    <dbReference type="NCBI Taxonomy" id="64525"/>
    <lineage>
        <taxon>Eukaryota</taxon>
        <taxon>Fungi</taxon>
        <taxon>Fungi incertae sedis</taxon>
        <taxon>Mucoromycota</taxon>
        <taxon>Mortierellomycotina</taxon>
        <taxon>Mortierellomycetes</taxon>
        <taxon>Mortierellales</taxon>
        <taxon>Mortierellaceae</taxon>
        <taxon>Podila</taxon>
    </lineage>
</organism>
<dbReference type="InterPro" id="IPR036873">
    <property type="entry name" value="Rhodanese-like_dom_sf"/>
</dbReference>
<dbReference type="Pfam" id="PF12368">
    <property type="entry name" value="Rhodanese_C"/>
    <property type="match status" value="1"/>
</dbReference>
<evidence type="ECO:0000256" key="5">
    <source>
        <dbReference type="SAM" id="MobiDB-lite"/>
    </source>
</evidence>
<dbReference type="EMBL" id="JAAAUY010000627">
    <property type="protein sequence ID" value="KAF9327798.1"/>
    <property type="molecule type" value="Genomic_DNA"/>
</dbReference>
<dbReference type="InterPro" id="IPR022111">
    <property type="entry name" value="Rhodanese_C"/>
</dbReference>
<dbReference type="InterPro" id="IPR001763">
    <property type="entry name" value="Rhodanese-like_dom"/>
</dbReference>
<feature type="domain" description="Rhodanese" evidence="6">
    <location>
        <begin position="241"/>
        <end position="335"/>
    </location>
</feature>
<evidence type="ECO:0000256" key="2">
    <source>
        <dbReference type="ARBA" id="ARBA00008796"/>
    </source>
</evidence>
<dbReference type="GO" id="GO:0075523">
    <property type="term" value="P:viral translational frameshifting"/>
    <property type="evidence" value="ECO:0007669"/>
    <property type="project" value="UniProtKB-KW"/>
</dbReference>
<accession>A0A9P5SF72</accession>
<dbReference type="Proteomes" id="UP000696485">
    <property type="component" value="Unassembled WGS sequence"/>
</dbReference>
<keyword evidence="4" id="KW-0688">Ribosomal frameshifting</keyword>
<keyword evidence="8" id="KW-1185">Reference proteome</keyword>